<name>A0ABU7XCP0_9FIRM</name>
<dbReference type="InterPro" id="IPR038333">
    <property type="entry name" value="T1MK-like_N_sf"/>
</dbReference>
<protein>
    <submittedName>
        <fullName evidence="4">Type I restriction-modification system subunit M N-terminal domain-containing protein</fullName>
    </submittedName>
</protein>
<accession>A0ABU7XCP0</accession>
<dbReference type="RefSeq" id="WP_332087256.1">
    <property type="nucleotide sequence ID" value="NZ_JARBCY010000033.1"/>
</dbReference>
<organism evidence="4 5">
    <name type="scientific">Peptoniphilus grossensis</name>
    <dbReference type="NCBI Taxonomy" id="1465756"/>
    <lineage>
        <taxon>Bacteria</taxon>
        <taxon>Bacillati</taxon>
        <taxon>Bacillota</taxon>
        <taxon>Tissierellia</taxon>
        <taxon>Tissierellales</taxon>
        <taxon>Peptoniphilaceae</taxon>
        <taxon>Peptoniphilus</taxon>
    </lineage>
</organism>
<dbReference type="Proteomes" id="UP001328425">
    <property type="component" value="Unassembled WGS sequence"/>
</dbReference>
<sequence length="88" mass="10315">MAKSKDKTEELSLESTLWNCRVSLRGFGSTERNRYAVIGLVFLKFAGDKFEKRRTQIEEEHPDLLMLREMPASYNAENVYYLEEFSSI</sequence>
<feature type="domain" description="N6 adenine-specific DNA methyltransferase N-terminal" evidence="3">
    <location>
        <begin position="13"/>
        <end position="80"/>
    </location>
</feature>
<keyword evidence="5" id="KW-1185">Reference proteome</keyword>
<evidence type="ECO:0000313" key="4">
    <source>
        <dbReference type="EMBL" id="MEF3318111.1"/>
    </source>
</evidence>
<reference evidence="4 5" key="1">
    <citation type="submission" date="2022-11" db="EMBL/GenBank/DDBJ databases">
        <title>The First Case of Preauricular Fistular Abscess Caused by Peptoniphilus grossensis.</title>
        <authorList>
            <person name="Byun J.-H."/>
        </authorList>
    </citation>
    <scope>NUCLEOTIDE SEQUENCE [LARGE SCALE GENOMIC DNA]</scope>
    <source>
        <strain evidence="4 5">GYB008</strain>
    </source>
</reference>
<evidence type="ECO:0000259" key="3">
    <source>
        <dbReference type="Pfam" id="PF12161"/>
    </source>
</evidence>
<dbReference type="InterPro" id="IPR022749">
    <property type="entry name" value="D12N6_MeTrfase_N"/>
</dbReference>
<keyword evidence="2" id="KW-0680">Restriction system</keyword>
<gene>
    <name evidence="4" type="ORF">PV361_05285</name>
</gene>
<comment type="caution">
    <text evidence="4">The sequence shown here is derived from an EMBL/GenBank/DDBJ whole genome shotgun (WGS) entry which is preliminary data.</text>
</comment>
<evidence type="ECO:0000256" key="1">
    <source>
        <dbReference type="ARBA" id="ARBA00006594"/>
    </source>
</evidence>
<dbReference type="Pfam" id="PF12161">
    <property type="entry name" value="HsdM_N"/>
    <property type="match status" value="1"/>
</dbReference>
<comment type="similarity">
    <text evidence="1">Belongs to the N(4)/N(6)-methyltransferase family.</text>
</comment>
<evidence type="ECO:0000256" key="2">
    <source>
        <dbReference type="ARBA" id="ARBA00022747"/>
    </source>
</evidence>
<dbReference type="EMBL" id="JARBCY010000033">
    <property type="protein sequence ID" value="MEF3318111.1"/>
    <property type="molecule type" value="Genomic_DNA"/>
</dbReference>
<evidence type="ECO:0000313" key="5">
    <source>
        <dbReference type="Proteomes" id="UP001328425"/>
    </source>
</evidence>
<proteinExistence type="inferred from homology"/>
<dbReference type="Gene3D" id="1.20.1260.30">
    <property type="match status" value="1"/>
</dbReference>